<organism evidence="2 3">
    <name type="scientific">Prorocentrum cordatum</name>
    <dbReference type="NCBI Taxonomy" id="2364126"/>
    <lineage>
        <taxon>Eukaryota</taxon>
        <taxon>Sar</taxon>
        <taxon>Alveolata</taxon>
        <taxon>Dinophyceae</taxon>
        <taxon>Prorocentrales</taxon>
        <taxon>Prorocentraceae</taxon>
        <taxon>Prorocentrum</taxon>
    </lineage>
</organism>
<evidence type="ECO:0000313" key="3">
    <source>
        <dbReference type="Proteomes" id="UP001189429"/>
    </source>
</evidence>
<protein>
    <submittedName>
        <fullName evidence="2">Uncharacterized protein</fullName>
    </submittedName>
</protein>
<proteinExistence type="predicted"/>
<dbReference type="InterPro" id="IPR046341">
    <property type="entry name" value="SET_dom_sf"/>
</dbReference>
<comment type="caution">
    <text evidence="2">The sequence shown here is derived from an EMBL/GenBank/DDBJ whole genome shotgun (WGS) entry which is preliminary data.</text>
</comment>
<feature type="region of interest" description="Disordered" evidence="1">
    <location>
        <begin position="1"/>
        <end position="37"/>
    </location>
</feature>
<accession>A0ABN9TVF1</accession>
<name>A0ABN9TVF1_9DINO</name>
<sequence length="105" mass="11554">MFDGPAAGSRPSRAKESVEQTPPGKNRTVGYPGPASDVPDKEVTISYVPPMVLRSPRIQTRRAFLRALRGFACRCRRCLGARAGAGAGLEGRQRLRRRCWRGSWG</sequence>
<feature type="non-terminal residue" evidence="2">
    <location>
        <position position="105"/>
    </location>
</feature>
<gene>
    <name evidence="2" type="ORF">PCOR1329_LOCUS42435</name>
</gene>
<dbReference type="Gene3D" id="2.170.270.10">
    <property type="entry name" value="SET domain"/>
    <property type="match status" value="1"/>
</dbReference>
<evidence type="ECO:0000313" key="2">
    <source>
        <dbReference type="EMBL" id="CAK0849844.1"/>
    </source>
</evidence>
<dbReference type="Proteomes" id="UP001189429">
    <property type="component" value="Unassembled WGS sequence"/>
</dbReference>
<reference evidence="2" key="1">
    <citation type="submission" date="2023-10" db="EMBL/GenBank/DDBJ databases">
        <authorList>
            <person name="Chen Y."/>
            <person name="Shah S."/>
            <person name="Dougan E. K."/>
            <person name="Thang M."/>
            <person name="Chan C."/>
        </authorList>
    </citation>
    <scope>NUCLEOTIDE SEQUENCE [LARGE SCALE GENOMIC DNA]</scope>
</reference>
<evidence type="ECO:0000256" key="1">
    <source>
        <dbReference type="SAM" id="MobiDB-lite"/>
    </source>
</evidence>
<dbReference type="EMBL" id="CAUYUJ010015096">
    <property type="protein sequence ID" value="CAK0849844.1"/>
    <property type="molecule type" value="Genomic_DNA"/>
</dbReference>
<keyword evidence="3" id="KW-1185">Reference proteome</keyword>